<evidence type="ECO:0000259" key="1">
    <source>
        <dbReference type="Pfam" id="PF01471"/>
    </source>
</evidence>
<sequence length="165" mass="18033">MYFDAWDGKGNITVEAPKTVVKSELVTKPSKPSYSGNSYIIKFQFWLNDEYKAGLVVDGVYGPKTKAAALKALQTELNRQFGAKLAVDGKWGPKTKSAVRTVRKGAKGNITRIIQGMLYSFGYDPKGFDGIFGNGTEVAVIAFQEDKNLSVDGVVGKNTFEEMFG</sequence>
<dbReference type="InterPro" id="IPR036366">
    <property type="entry name" value="PGBDSf"/>
</dbReference>
<reference evidence="2 3" key="1">
    <citation type="submission" date="2022-10" db="EMBL/GenBank/DDBJ databases">
        <title>Draft genome assembly of moderately radiation resistant bacterium Metabacillus halosaccharovorans.</title>
        <authorList>
            <person name="Pal S."/>
            <person name="Gopinathan A."/>
        </authorList>
    </citation>
    <scope>NUCLEOTIDE SEQUENCE [LARGE SCALE GENOMIC DNA]</scope>
    <source>
        <strain evidence="2 3">VITHBRA001</strain>
    </source>
</reference>
<dbReference type="Gene3D" id="1.10.101.10">
    <property type="entry name" value="PGBD-like superfamily/PGBD"/>
    <property type="match status" value="2"/>
</dbReference>
<evidence type="ECO:0000313" key="3">
    <source>
        <dbReference type="Proteomes" id="UP001526147"/>
    </source>
</evidence>
<accession>A0ABT3DCB0</accession>
<protein>
    <submittedName>
        <fullName evidence="2">Peptidoglycan-binding protein</fullName>
    </submittedName>
</protein>
<dbReference type="Pfam" id="PF01471">
    <property type="entry name" value="PG_binding_1"/>
    <property type="match status" value="1"/>
</dbReference>
<dbReference type="InterPro" id="IPR036365">
    <property type="entry name" value="PGBD-like_sf"/>
</dbReference>
<comment type="caution">
    <text evidence="2">The sequence shown here is derived from an EMBL/GenBank/DDBJ whole genome shotgun (WGS) entry which is preliminary data.</text>
</comment>
<feature type="domain" description="Peptidoglycan binding-like" evidence="1">
    <location>
        <begin position="109"/>
        <end position="163"/>
    </location>
</feature>
<proteinExistence type="predicted"/>
<dbReference type="EMBL" id="JAOYEY010000023">
    <property type="protein sequence ID" value="MCV9884692.1"/>
    <property type="molecule type" value="Genomic_DNA"/>
</dbReference>
<dbReference type="SUPFAM" id="SSF47090">
    <property type="entry name" value="PGBD-like"/>
    <property type="match status" value="1"/>
</dbReference>
<organism evidence="2 3">
    <name type="scientific">Metabacillus halosaccharovorans</name>
    <dbReference type="NCBI Taxonomy" id="930124"/>
    <lineage>
        <taxon>Bacteria</taxon>
        <taxon>Bacillati</taxon>
        <taxon>Bacillota</taxon>
        <taxon>Bacilli</taxon>
        <taxon>Bacillales</taxon>
        <taxon>Bacillaceae</taxon>
        <taxon>Metabacillus</taxon>
    </lineage>
</organism>
<dbReference type="Proteomes" id="UP001526147">
    <property type="component" value="Unassembled WGS sequence"/>
</dbReference>
<evidence type="ECO:0000313" key="2">
    <source>
        <dbReference type="EMBL" id="MCV9884692.1"/>
    </source>
</evidence>
<name>A0ABT3DCB0_9BACI</name>
<keyword evidence="3" id="KW-1185">Reference proteome</keyword>
<gene>
    <name evidence="2" type="ORF">OIH86_03425</name>
</gene>
<dbReference type="InterPro" id="IPR002477">
    <property type="entry name" value="Peptidoglycan-bd-like"/>
</dbReference>